<dbReference type="InterPro" id="IPR036737">
    <property type="entry name" value="OmpA-like_sf"/>
</dbReference>
<dbReference type="InterPro" id="IPR013694">
    <property type="entry name" value="VIT"/>
</dbReference>
<feature type="signal peptide" evidence="3">
    <location>
        <begin position="1"/>
        <end position="26"/>
    </location>
</feature>
<dbReference type="Pfam" id="PF08487">
    <property type="entry name" value="VIT"/>
    <property type="match status" value="1"/>
</dbReference>
<dbReference type="SMART" id="SM00327">
    <property type="entry name" value="VWA"/>
    <property type="match status" value="1"/>
</dbReference>
<evidence type="ECO:0000259" key="6">
    <source>
        <dbReference type="PROSITE" id="PS51468"/>
    </source>
</evidence>
<evidence type="ECO:0000313" key="7">
    <source>
        <dbReference type="EMBL" id="QTD44034.1"/>
    </source>
</evidence>
<evidence type="ECO:0000256" key="1">
    <source>
        <dbReference type="PROSITE-ProRule" id="PRU00473"/>
    </source>
</evidence>
<feature type="domain" description="VIT" evidence="6">
    <location>
        <begin position="41"/>
        <end position="169"/>
    </location>
</feature>
<accession>A0A975CEF9</accession>
<evidence type="ECO:0000256" key="3">
    <source>
        <dbReference type="SAM" id="SignalP"/>
    </source>
</evidence>
<dbReference type="KEGG" id="otd:J1M35_12905"/>
<proteinExistence type="predicted"/>
<evidence type="ECO:0000313" key="8">
    <source>
        <dbReference type="Proteomes" id="UP000663903"/>
    </source>
</evidence>
<dbReference type="AlphaFoldDB" id="A0A975CEF9"/>
<dbReference type="Gene3D" id="3.40.50.410">
    <property type="entry name" value="von Willebrand factor, type A domain"/>
    <property type="match status" value="1"/>
</dbReference>
<feature type="chain" id="PRO_5036879602" evidence="3">
    <location>
        <begin position="27"/>
        <end position="787"/>
    </location>
</feature>
<dbReference type="PROSITE" id="PS51123">
    <property type="entry name" value="OMPA_2"/>
    <property type="match status" value="1"/>
</dbReference>
<evidence type="ECO:0000259" key="5">
    <source>
        <dbReference type="PROSITE" id="PS51123"/>
    </source>
</evidence>
<dbReference type="Pfam" id="PF13768">
    <property type="entry name" value="VWA_3"/>
    <property type="match status" value="1"/>
</dbReference>
<evidence type="ECO:0000256" key="2">
    <source>
        <dbReference type="SAM" id="MobiDB-lite"/>
    </source>
</evidence>
<dbReference type="CDD" id="cd07185">
    <property type="entry name" value="OmpA_C-like"/>
    <property type="match status" value="1"/>
</dbReference>
<dbReference type="Proteomes" id="UP000663903">
    <property type="component" value="Chromosome"/>
</dbReference>
<dbReference type="PROSITE" id="PS51468">
    <property type="entry name" value="VIT"/>
    <property type="match status" value="1"/>
</dbReference>
<dbReference type="Gene3D" id="3.30.1330.60">
    <property type="entry name" value="OmpA-like domain"/>
    <property type="match status" value="1"/>
</dbReference>
<dbReference type="RefSeq" id="WP_208007440.1">
    <property type="nucleotide sequence ID" value="NZ_CP071796.1"/>
</dbReference>
<keyword evidence="8" id="KW-1185">Reference proteome</keyword>
<dbReference type="InterPro" id="IPR002035">
    <property type="entry name" value="VWF_A"/>
</dbReference>
<dbReference type="PANTHER" id="PTHR45737">
    <property type="entry name" value="VON WILLEBRAND FACTOR A DOMAIN-CONTAINING PROTEIN 5A"/>
    <property type="match status" value="1"/>
</dbReference>
<dbReference type="InterPro" id="IPR006665">
    <property type="entry name" value="OmpA-like"/>
</dbReference>
<organism evidence="7 8">
    <name type="scientific">Ottowia testudinis</name>
    <dbReference type="NCBI Taxonomy" id="2816950"/>
    <lineage>
        <taxon>Bacteria</taxon>
        <taxon>Pseudomonadati</taxon>
        <taxon>Pseudomonadota</taxon>
        <taxon>Betaproteobacteria</taxon>
        <taxon>Burkholderiales</taxon>
        <taxon>Comamonadaceae</taxon>
        <taxon>Ottowia</taxon>
    </lineage>
</organism>
<gene>
    <name evidence="7" type="ORF">J1M35_12905</name>
</gene>
<dbReference type="GO" id="GO:0016020">
    <property type="term" value="C:membrane"/>
    <property type="evidence" value="ECO:0007669"/>
    <property type="project" value="UniProtKB-UniRule"/>
</dbReference>
<dbReference type="PANTHER" id="PTHR45737:SF6">
    <property type="entry name" value="VON WILLEBRAND FACTOR A DOMAIN-CONTAINING PROTEIN 5A"/>
    <property type="match status" value="1"/>
</dbReference>
<feature type="region of interest" description="Disordered" evidence="2">
    <location>
        <begin position="747"/>
        <end position="787"/>
    </location>
</feature>
<feature type="domain" description="VWFA" evidence="4">
    <location>
        <begin position="313"/>
        <end position="483"/>
    </location>
</feature>
<keyword evidence="3" id="KW-0732">Signal</keyword>
<feature type="compositionally biased region" description="Basic and acidic residues" evidence="2">
    <location>
        <begin position="771"/>
        <end position="780"/>
    </location>
</feature>
<dbReference type="InterPro" id="IPR036465">
    <property type="entry name" value="vWFA_dom_sf"/>
</dbReference>
<name>A0A975CEF9_9BURK</name>
<protein>
    <submittedName>
        <fullName evidence="7">OmpA family protein</fullName>
    </submittedName>
</protein>
<dbReference type="SUPFAM" id="SSF53300">
    <property type="entry name" value="vWA-like"/>
    <property type="match status" value="1"/>
</dbReference>
<dbReference type="SMART" id="SM00609">
    <property type="entry name" value="VIT"/>
    <property type="match status" value="1"/>
</dbReference>
<dbReference type="Pfam" id="PF00691">
    <property type="entry name" value="OmpA"/>
    <property type="match status" value="1"/>
</dbReference>
<reference evidence="7" key="1">
    <citation type="submission" date="2021-03" db="EMBL/GenBank/DDBJ databases">
        <title>Ottowia sp. 27C isolated from the cloaca of a Giant Asian pond turtle (Heosemys grandis).</title>
        <authorList>
            <person name="Spergser J."/>
            <person name="Busse H.-J."/>
        </authorList>
    </citation>
    <scope>NUCLEOTIDE SEQUENCE</scope>
    <source>
        <strain evidence="7">27C</strain>
    </source>
</reference>
<evidence type="ECO:0000259" key="4">
    <source>
        <dbReference type="PROSITE" id="PS50234"/>
    </source>
</evidence>
<sequence>MKSFVQQWIRPLFFLCVCCLAGAAAAQSLTLDRKDDRTLSPYFFVQSDDPSVEQLPLQSTQVDARIAGTIADVTVTQTYANRGQSPIEALYVFPASTRAAVHGMKMTIGERVVEARIEKREDARQQYEQARKEGRSASLLEQQRPNVFQMNLANIMPGDVVKVELRYTELIVPEDGVYAFVYPTVVGPRYSNQPLSQGTANDQWVANPTLRQGEAPTSTLEIQVDLAAGLPVRDVACSTHKTSVAFDGPTAARITLAPEEAHGGNRDFVLRYRLAGQAIQQGLLLYQGQDANYFLLTAQPPKQVTPAVIPGREYVFIVDISGSMHGFPLDVSKELLRNLIGGLRPTDRFNVLLFSGSSAALAEESLPATPENLRRAIDVIDRKQGGGSTELLPAFKHALALKTRKDFARTVVIVTDGYVTVEEEVFDLIRQNLDRTNVFPFGIGSSVNRHLMEGMARVGMGEPFVVAKPEQARAEAERFRKMIASPVLTGVKVMFDGFDAYDVEPAKVPDVLAERPLVVFGKWRGTPQGRIHIKGVSGHGPYHDVVDVARHAPSPSATALPYLWARHRIALLSDYNGIKKDDKRVDEVTRLGLQHHLLTAYTSFVAVDSAVRNTAGVADKVQQPLLLPQGVSNLAVGGASRVYSSAVAAAAPAAAAPVATSKLTYSADAFFAPRQAVLDADGKRKLDDLIAKVKNVNLEVIIVVGHADPHEPAAMAQKLSEDRATAVRDYLVSQGIPAARIHTEGKGAKQPVAGCPPSTPPAQKPACLRDSGAKNRRAELEVVGTRP</sequence>
<dbReference type="PROSITE" id="PS50234">
    <property type="entry name" value="VWFA"/>
    <property type="match status" value="1"/>
</dbReference>
<feature type="domain" description="OmpA-like" evidence="5">
    <location>
        <begin position="658"/>
        <end position="786"/>
    </location>
</feature>
<dbReference type="EMBL" id="CP071796">
    <property type="protein sequence ID" value="QTD44034.1"/>
    <property type="molecule type" value="Genomic_DNA"/>
</dbReference>
<dbReference type="SUPFAM" id="SSF103088">
    <property type="entry name" value="OmpA-like"/>
    <property type="match status" value="1"/>
</dbReference>
<keyword evidence="1" id="KW-0472">Membrane</keyword>